<evidence type="ECO:0000256" key="6">
    <source>
        <dbReference type="ARBA" id="ARBA00022989"/>
    </source>
</evidence>
<dbReference type="OrthoDB" id="6198205at2"/>
<keyword evidence="2" id="KW-0813">Transport</keyword>
<sequence>MNVKTLYRFIERTSENHYINGLCNVFLMLLPISLISAFCMLLGNGLSVIGQSYLANKILFSSTLIWKLFPILLVVYYSQFLATLHKTSRTNVITPSLLIYVILGHEWGMLHPGTIIPTNYPLAIIIPLLVSKTTQVLERKKLFMESELPNVVDQTINLVGACIFMVVLYAGAGFLFKGWIQSFADFARLVPSLDEYSLSDALLYELARNLFWAIGVNGHIIFSPLKSELYEFTVQSFDLYHNFGTQLPILTSNFYDVYAGIGGAGNTLSLVLCMLFFTQNKGYRTLAIATLILSIFNINEPILFGLPIIFNPVLVIPFLITPLASLTVAYIATSLGWVAPVSTFISWMTPAFFSGYLATGHDIAASVLQLVIILMGIVIYLPFFKQMDKVAGSNAIFTKGLSDNLFNYRDLGNSRSVMGVLPQMSANLAAQRQISKLQKTGEFVLFYQPQYDMSKECVNSLEVLIRHKGYDGKITPPWFLPSFAKLGLTSELDLWVVKQALDEVAPLAINPDFKVSINISPDTFLIDNFASIVVNLIQKSNLSFNQVEFEITEDLLIQDEKRTWAVLQELRHRGIRIALDDFGAGYSSIGYLSKYEFDKVKIDRSLVLNLKQKNGKEMFSLTSQLVRTTGAEIVVEGVETQEEVDFMRQQGINLIQGFYFYKPMPFHEVQSAAMFCQS</sequence>
<dbReference type="PROSITE" id="PS51105">
    <property type="entry name" value="PTS_EIIC_TYPE_3"/>
    <property type="match status" value="1"/>
</dbReference>
<keyword evidence="5 8" id="KW-0812">Transmembrane</keyword>
<evidence type="ECO:0000256" key="1">
    <source>
        <dbReference type="ARBA" id="ARBA00004651"/>
    </source>
</evidence>
<dbReference type="PANTHER" id="PTHR33989">
    <property type="match status" value="1"/>
</dbReference>
<feature type="transmembrane region" description="Helical" evidence="8">
    <location>
        <begin position="90"/>
        <end position="108"/>
    </location>
</feature>
<comment type="subcellular location">
    <subcellularLocation>
        <location evidence="1">Cell membrane</location>
        <topology evidence="1">Multi-pass membrane protein</topology>
    </subcellularLocation>
</comment>
<reference evidence="11 12" key="1">
    <citation type="submission" date="2016-09" db="EMBL/GenBank/DDBJ databases">
        <title>Genomic Taxonomy of the Vibrionaceae.</title>
        <authorList>
            <person name="Gonzalez-Castillo A."/>
            <person name="Gomez-Gil B."/>
            <person name="Enciso-Ibarra K."/>
        </authorList>
    </citation>
    <scope>NUCLEOTIDE SEQUENCE [LARGE SCALE GENOMIC DNA]</scope>
    <source>
        <strain evidence="11 12">CAIM 703</strain>
    </source>
</reference>
<dbReference type="Proteomes" id="UP000186313">
    <property type="component" value="Unassembled WGS sequence"/>
</dbReference>
<evidence type="ECO:0000256" key="2">
    <source>
        <dbReference type="ARBA" id="ARBA00022448"/>
    </source>
</evidence>
<gene>
    <name evidence="11" type="ORF">BIY22_12150</name>
</gene>
<feature type="transmembrane region" description="Helical" evidence="8">
    <location>
        <begin position="337"/>
        <end position="357"/>
    </location>
</feature>
<feature type="domain" description="PTS EIIC type-3" evidence="10">
    <location>
        <begin position="2"/>
        <end position="383"/>
    </location>
</feature>
<dbReference type="GO" id="GO:0009401">
    <property type="term" value="P:phosphoenolpyruvate-dependent sugar phosphotransferase system"/>
    <property type="evidence" value="ECO:0007669"/>
    <property type="project" value="InterPro"/>
</dbReference>
<protein>
    <submittedName>
        <fullName evidence="11">Diguanylate phosphodiesterase</fullName>
    </submittedName>
</protein>
<dbReference type="STRING" id="1381081.BIY22_12150"/>
<dbReference type="EMBL" id="MJMJ01000043">
    <property type="protein sequence ID" value="OLQ86446.1"/>
    <property type="molecule type" value="Genomic_DNA"/>
</dbReference>
<keyword evidence="4" id="KW-0762">Sugar transport</keyword>
<keyword evidence="3" id="KW-1003">Cell membrane</keyword>
<dbReference type="Pfam" id="PF00563">
    <property type="entry name" value="EAL"/>
    <property type="match status" value="1"/>
</dbReference>
<feature type="transmembrane region" description="Helical" evidence="8">
    <location>
        <begin position="58"/>
        <end position="78"/>
    </location>
</feature>
<dbReference type="SMART" id="SM00052">
    <property type="entry name" value="EAL"/>
    <property type="match status" value="1"/>
</dbReference>
<feature type="transmembrane region" description="Helical" evidence="8">
    <location>
        <begin position="158"/>
        <end position="180"/>
    </location>
</feature>
<evidence type="ECO:0000313" key="12">
    <source>
        <dbReference type="Proteomes" id="UP000186313"/>
    </source>
</evidence>
<evidence type="ECO:0000256" key="5">
    <source>
        <dbReference type="ARBA" id="ARBA00022692"/>
    </source>
</evidence>
<accession>A0A1Q9HB99</accession>
<dbReference type="GO" id="GO:0008982">
    <property type="term" value="F:protein-N(PI)-phosphohistidine-sugar phosphotransferase activity"/>
    <property type="evidence" value="ECO:0007669"/>
    <property type="project" value="InterPro"/>
</dbReference>
<feature type="transmembrane region" description="Helical" evidence="8">
    <location>
        <begin position="120"/>
        <end position="137"/>
    </location>
</feature>
<evidence type="ECO:0000259" key="9">
    <source>
        <dbReference type="PROSITE" id="PS50883"/>
    </source>
</evidence>
<comment type="caution">
    <text evidence="11">The sequence shown here is derived from an EMBL/GenBank/DDBJ whole genome shotgun (WGS) entry which is preliminary data.</text>
</comment>
<dbReference type="InterPro" id="IPR004501">
    <property type="entry name" value="PTS_EIIC_3"/>
</dbReference>
<evidence type="ECO:0000256" key="8">
    <source>
        <dbReference type="SAM" id="Phobius"/>
    </source>
</evidence>
<dbReference type="Gene3D" id="3.20.20.450">
    <property type="entry name" value="EAL domain"/>
    <property type="match status" value="1"/>
</dbReference>
<dbReference type="RefSeq" id="WP_075710455.1">
    <property type="nucleotide sequence ID" value="NZ_MJMJ01000043.1"/>
</dbReference>
<feature type="transmembrane region" description="Helical" evidence="8">
    <location>
        <begin position="363"/>
        <end position="383"/>
    </location>
</feature>
<dbReference type="InterPro" id="IPR001633">
    <property type="entry name" value="EAL_dom"/>
</dbReference>
<organism evidence="11 12">
    <name type="scientific">Vibrio panuliri</name>
    <dbReference type="NCBI Taxonomy" id="1381081"/>
    <lineage>
        <taxon>Bacteria</taxon>
        <taxon>Pseudomonadati</taxon>
        <taxon>Pseudomonadota</taxon>
        <taxon>Gammaproteobacteria</taxon>
        <taxon>Vibrionales</taxon>
        <taxon>Vibrionaceae</taxon>
        <taxon>Vibrio</taxon>
    </lineage>
</organism>
<proteinExistence type="predicted"/>
<keyword evidence="7 8" id="KW-0472">Membrane</keyword>
<feature type="domain" description="EAL" evidence="9">
    <location>
        <begin position="427"/>
        <end position="677"/>
    </location>
</feature>
<evidence type="ECO:0000256" key="7">
    <source>
        <dbReference type="ARBA" id="ARBA00023136"/>
    </source>
</evidence>
<evidence type="ECO:0000256" key="4">
    <source>
        <dbReference type="ARBA" id="ARBA00022597"/>
    </source>
</evidence>
<dbReference type="PROSITE" id="PS50883">
    <property type="entry name" value="EAL"/>
    <property type="match status" value="1"/>
</dbReference>
<dbReference type="GO" id="GO:0005886">
    <property type="term" value="C:plasma membrane"/>
    <property type="evidence" value="ECO:0007669"/>
    <property type="project" value="UniProtKB-SubCell"/>
</dbReference>
<name>A0A1Q9HB99_9VIBR</name>
<dbReference type="InterPro" id="IPR003352">
    <property type="entry name" value="PTS_EIIC"/>
</dbReference>
<dbReference type="InterPro" id="IPR051088">
    <property type="entry name" value="PTS_Sugar-EIIC/EIIB"/>
</dbReference>
<keyword evidence="6 8" id="KW-1133">Transmembrane helix</keyword>
<feature type="transmembrane region" description="Helical" evidence="8">
    <location>
        <begin position="257"/>
        <end position="278"/>
    </location>
</feature>
<dbReference type="AlphaFoldDB" id="A0A1Q9HB99"/>
<feature type="transmembrane region" description="Helical" evidence="8">
    <location>
        <begin position="21"/>
        <end position="46"/>
    </location>
</feature>
<dbReference type="InterPro" id="IPR035919">
    <property type="entry name" value="EAL_sf"/>
</dbReference>
<dbReference type="CDD" id="cd01948">
    <property type="entry name" value="EAL"/>
    <property type="match status" value="1"/>
</dbReference>
<evidence type="ECO:0000259" key="10">
    <source>
        <dbReference type="PROSITE" id="PS51105"/>
    </source>
</evidence>
<evidence type="ECO:0000313" key="11">
    <source>
        <dbReference type="EMBL" id="OLQ86446.1"/>
    </source>
</evidence>
<evidence type="ECO:0000256" key="3">
    <source>
        <dbReference type="ARBA" id="ARBA00022475"/>
    </source>
</evidence>
<dbReference type="PANTHER" id="PTHR33989:SF4">
    <property type="entry name" value="PTS SYSTEM N,N'-DIACETYLCHITOBIOSE-SPECIFIC EIIC COMPONENT"/>
    <property type="match status" value="1"/>
</dbReference>
<dbReference type="Pfam" id="PF02378">
    <property type="entry name" value="PTS_EIIC"/>
    <property type="match status" value="1"/>
</dbReference>
<dbReference type="SUPFAM" id="SSF141868">
    <property type="entry name" value="EAL domain-like"/>
    <property type="match status" value="1"/>
</dbReference>
<feature type="transmembrane region" description="Helical" evidence="8">
    <location>
        <begin position="309"/>
        <end position="330"/>
    </location>
</feature>